<sequence length="65" mass="7478">MHLHLSSRRTAFPKDNTLFSLHYLLSKGISCIASDALFEGTNTRLFVFDIAPRDHSEWCVMIPLR</sequence>
<protein>
    <submittedName>
        <fullName evidence="1">Uncharacterized protein</fullName>
    </submittedName>
</protein>
<dbReference type="EMBL" id="JH000013">
    <property type="protein sequence ID" value="EGV93810.1"/>
    <property type="molecule type" value="Genomic_DNA"/>
</dbReference>
<reference evidence="2" key="1">
    <citation type="journal article" date="2011" name="Nat. Biotechnol.">
        <title>The genomic sequence of the Chinese hamster ovary (CHO)-K1 cell line.</title>
        <authorList>
            <person name="Xu X."/>
            <person name="Nagarajan H."/>
            <person name="Lewis N.E."/>
            <person name="Pan S."/>
            <person name="Cai Z."/>
            <person name="Liu X."/>
            <person name="Chen W."/>
            <person name="Xie M."/>
            <person name="Wang W."/>
            <person name="Hammond S."/>
            <person name="Andersen M.R."/>
            <person name="Neff N."/>
            <person name="Passarelli B."/>
            <person name="Koh W."/>
            <person name="Fan H.C."/>
            <person name="Wang J."/>
            <person name="Gui Y."/>
            <person name="Lee K.H."/>
            <person name="Betenbaugh M.J."/>
            <person name="Quake S.R."/>
            <person name="Famili I."/>
            <person name="Palsson B.O."/>
            <person name="Wang J."/>
        </authorList>
    </citation>
    <scope>NUCLEOTIDE SEQUENCE [LARGE SCALE GENOMIC DNA]</scope>
    <source>
        <strain evidence="2">CHO K1 cell line</strain>
    </source>
</reference>
<name>G3GSR0_CRIGR</name>
<dbReference type="AlphaFoldDB" id="G3GSR0"/>
<evidence type="ECO:0000313" key="2">
    <source>
        <dbReference type="Proteomes" id="UP000001075"/>
    </source>
</evidence>
<accession>G3GSR0</accession>
<gene>
    <name evidence="1" type="ORF">I79_000678</name>
</gene>
<organism evidence="1 2">
    <name type="scientific">Cricetulus griseus</name>
    <name type="common">Chinese hamster</name>
    <name type="synonym">Cricetulus barabensis griseus</name>
    <dbReference type="NCBI Taxonomy" id="10029"/>
    <lineage>
        <taxon>Eukaryota</taxon>
        <taxon>Metazoa</taxon>
        <taxon>Chordata</taxon>
        <taxon>Craniata</taxon>
        <taxon>Vertebrata</taxon>
        <taxon>Euteleostomi</taxon>
        <taxon>Mammalia</taxon>
        <taxon>Eutheria</taxon>
        <taxon>Euarchontoglires</taxon>
        <taxon>Glires</taxon>
        <taxon>Rodentia</taxon>
        <taxon>Myomorpha</taxon>
        <taxon>Muroidea</taxon>
        <taxon>Cricetidae</taxon>
        <taxon>Cricetinae</taxon>
        <taxon>Cricetulus</taxon>
    </lineage>
</organism>
<dbReference type="Proteomes" id="UP000001075">
    <property type="component" value="Unassembled WGS sequence"/>
</dbReference>
<evidence type="ECO:0000313" key="1">
    <source>
        <dbReference type="EMBL" id="EGV93810.1"/>
    </source>
</evidence>
<proteinExistence type="predicted"/>
<dbReference type="InParanoid" id="G3GSR0"/>